<accession>A0A8X6H373</accession>
<evidence type="ECO:0000313" key="2">
    <source>
        <dbReference type="Proteomes" id="UP000887116"/>
    </source>
</evidence>
<dbReference type="AlphaFoldDB" id="A0A8X6H373"/>
<proteinExistence type="predicted"/>
<organism evidence="1 2">
    <name type="scientific">Trichonephila clavata</name>
    <name type="common">Joro spider</name>
    <name type="synonym">Nephila clavata</name>
    <dbReference type="NCBI Taxonomy" id="2740835"/>
    <lineage>
        <taxon>Eukaryota</taxon>
        <taxon>Metazoa</taxon>
        <taxon>Ecdysozoa</taxon>
        <taxon>Arthropoda</taxon>
        <taxon>Chelicerata</taxon>
        <taxon>Arachnida</taxon>
        <taxon>Araneae</taxon>
        <taxon>Araneomorphae</taxon>
        <taxon>Entelegynae</taxon>
        <taxon>Araneoidea</taxon>
        <taxon>Nephilidae</taxon>
        <taxon>Trichonephila</taxon>
    </lineage>
</organism>
<evidence type="ECO:0000313" key="1">
    <source>
        <dbReference type="EMBL" id="GFQ78879.1"/>
    </source>
</evidence>
<comment type="caution">
    <text evidence="1">The sequence shown here is derived from an EMBL/GenBank/DDBJ whole genome shotgun (WGS) entry which is preliminary data.</text>
</comment>
<name>A0A8X6H373_TRICU</name>
<sequence length="100" mass="11369">MVNPGEGSSEGHLLLWSEECLTFFTRKERGISSLLCGHSRNNSRYLLSEAQWESLNDPKSQLEKYLQGRKEEGIITDGSKDADFENRGGFDSLWSSLKRI</sequence>
<keyword evidence="2" id="KW-1185">Reference proteome</keyword>
<protein>
    <submittedName>
        <fullName evidence="1">Uncharacterized protein</fullName>
    </submittedName>
</protein>
<dbReference type="Proteomes" id="UP000887116">
    <property type="component" value="Unassembled WGS sequence"/>
</dbReference>
<dbReference type="EMBL" id="BMAO01002179">
    <property type="protein sequence ID" value="GFQ78879.1"/>
    <property type="molecule type" value="Genomic_DNA"/>
</dbReference>
<gene>
    <name evidence="1" type="ORF">TNCT_574741</name>
</gene>
<reference evidence="1" key="1">
    <citation type="submission" date="2020-07" db="EMBL/GenBank/DDBJ databases">
        <title>Multicomponent nature underlies the extraordinary mechanical properties of spider dragline silk.</title>
        <authorList>
            <person name="Kono N."/>
            <person name="Nakamura H."/>
            <person name="Mori M."/>
            <person name="Yoshida Y."/>
            <person name="Ohtoshi R."/>
            <person name="Malay A.D."/>
            <person name="Moran D.A.P."/>
            <person name="Tomita M."/>
            <person name="Numata K."/>
            <person name="Arakawa K."/>
        </authorList>
    </citation>
    <scope>NUCLEOTIDE SEQUENCE</scope>
</reference>